<feature type="domain" description="HNH nuclease" evidence="3">
    <location>
        <begin position="103"/>
        <end position="145"/>
    </location>
</feature>
<dbReference type="Pfam" id="PF13392">
    <property type="entry name" value="HNH_3"/>
    <property type="match status" value="2"/>
</dbReference>
<accession>A0A3G5AE80</accession>
<gene>
    <name evidence="4" type="ORF">Hyperionvirus52_5</name>
</gene>
<dbReference type="GO" id="GO:0004519">
    <property type="term" value="F:endonuclease activity"/>
    <property type="evidence" value="ECO:0007669"/>
    <property type="project" value="UniProtKB-KW"/>
</dbReference>
<feature type="region of interest" description="Disordered" evidence="1">
    <location>
        <begin position="1"/>
        <end position="29"/>
    </location>
</feature>
<dbReference type="SUPFAM" id="SSF54060">
    <property type="entry name" value="His-Me finger endonucleases"/>
    <property type="match status" value="2"/>
</dbReference>
<dbReference type="SMART" id="SM00497">
    <property type="entry name" value="IENR1"/>
    <property type="match status" value="1"/>
</dbReference>
<dbReference type="InterPro" id="IPR003647">
    <property type="entry name" value="Intron_nuc_1_rpt"/>
</dbReference>
<feature type="domain" description="HNH nuclease" evidence="3">
    <location>
        <begin position="222"/>
        <end position="265"/>
    </location>
</feature>
<sequence>MLSKKSNVEQVNSEDQILEDQEGEESYDTNIYGDDGKKWKAGVQWKHVALPLFSKSYQISSEGQVRSVRNIKSGVLKAQQLSHVGYPSTRFDIGGANKKTYDIHVVMAKTFIGPRPPKLIVNHMDGDKENNKLENLEYATQSANAIHAKANGLIKVHRPRERVDLSTIETYDIEGFSKYCIDEQGNIYNKKTSLKIKPFTTEEGYMRIGIKPDDEKLGNKRYLHNLIAEVFISNPDNLPIVNHINEDKKDNRIENLEWCTFSHNMKEHARLNNRSRKVASFNLKGTLVKKYGSIKEASHDVGLASTTIITACSEGWKAGKYFWKYIDLDSPKKVN</sequence>
<dbReference type="Gene3D" id="3.90.75.20">
    <property type="match status" value="2"/>
</dbReference>
<dbReference type="Gene3D" id="1.10.10.10">
    <property type="entry name" value="Winged helix-like DNA-binding domain superfamily/Winged helix DNA-binding domain"/>
    <property type="match status" value="1"/>
</dbReference>
<feature type="compositionally biased region" description="Acidic residues" evidence="1">
    <location>
        <begin position="16"/>
        <end position="27"/>
    </location>
</feature>
<evidence type="ECO:0000256" key="1">
    <source>
        <dbReference type="SAM" id="MobiDB-lite"/>
    </source>
</evidence>
<dbReference type="EMBL" id="MK072434">
    <property type="protein sequence ID" value="AYV84904.1"/>
    <property type="molecule type" value="Genomic_DNA"/>
</dbReference>
<feature type="domain" description="NUMOD4" evidence="2">
    <location>
        <begin position="44"/>
        <end position="88"/>
    </location>
</feature>
<reference evidence="4" key="1">
    <citation type="submission" date="2018-10" db="EMBL/GenBank/DDBJ databases">
        <title>Hidden diversity of soil giant viruses.</title>
        <authorList>
            <person name="Schulz F."/>
            <person name="Alteio L."/>
            <person name="Goudeau D."/>
            <person name="Ryan E.M."/>
            <person name="Malmstrom R.R."/>
            <person name="Blanchard J."/>
            <person name="Woyke T."/>
        </authorList>
    </citation>
    <scope>NUCLEOTIDE SEQUENCE</scope>
    <source>
        <strain evidence="4">HYV1</strain>
    </source>
</reference>
<keyword evidence="4" id="KW-0255">Endonuclease</keyword>
<dbReference type="InterPro" id="IPR036388">
    <property type="entry name" value="WH-like_DNA-bd_sf"/>
</dbReference>
<proteinExistence type="predicted"/>
<protein>
    <submittedName>
        <fullName evidence="4">Putative HNH endonuclease</fullName>
    </submittedName>
</protein>
<dbReference type="Pfam" id="PF07463">
    <property type="entry name" value="NUMOD4"/>
    <property type="match status" value="1"/>
</dbReference>
<evidence type="ECO:0000313" key="4">
    <source>
        <dbReference type="EMBL" id="AYV84904.1"/>
    </source>
</evidence>
<dbReference type="InterPro" id="IPR010902">
    <property type="entry name" value="NUMOD4"/>
</dbReference>
<organism evidence="4">
    <name type="scientific">Hyperionvirus sp</name>
    <dbReference type="NCBI Taxonomy" id="2487770"/>
    <lineage>
        <taxon>Viruses</taxon>
        <taxon>Varidnaviria</taxon>
        <taxon>Bamfordvirae</taxon>
        <taxon>Nucleocytoviricota</taxon>
        <taxon>Megaviricetes</taxon>
        <taxon>Imitervirales</taxon>
        <taxon>Mimiviridae</taxon>
        <taxon>Klosneuvirinae</taxon>
    </lineage>
</organism>
<evidence type="ECO:0000259" key="3">
    <source>
        <dbReference type="Pfam" id="PF13392"/>
    </source>
</evidence>
<name>A0A3G5AE80_9VIRU</name>
<evidence type="ECO:0000259" key="2">
    <source>
        <dbReference type="Pfam" id="PF07463"/>
    </source>
</evidence>
<feature type="compositionally biased region" description="Polar residues" evidence="1">
    <location>
        <begin position="1"/>
        <end position="15"/>
    </location>
</feature>
<dbReference type="GO" id="GO:0016788">
    <property type="term" value="F:hydrolase activity, acting on ester bonds"/>
    <property type="evidence" value="ECO:0007669"/>
    <property type="project" value="InterPro"/>
</dbReference>
<keyword evidence="4" id="KW-0378">Hydrolase</keyword>
<keyword evidence="4" id="KW-0540">Nuclease</keyword>
<dbReference type="InterPro" id="IPR044925">
    <property type="entry name" value="His-Me_finger_sf"/>
</dbReference>
<dbReference type="InterPro" id="IPR003615">
    <property type="entry name" value="HNH_nuc"/>
</dbReference>